<gene>
    <name evidence="1" type="ORF">FWILDA_LOCUS4139</name>
</gene>
<keyword evidence="2" id="KW-1185">Reference proteome</keyword>
<reference evidence="1" key="1">
    <citation type="submission" date="2022-08" db="EMBL/GenBank/DDBJ databases">
        <authorList>
            <person name="Kallberg Y."/>
            <person name="Tangrot J."/>
            <person name="Rosling A."/>
        </authorList>
    </citation>
    <scope>NUCLEOTIDE SEQUENCE</scope>
    <source>
        <strain evidence="1">Wild A</strain>
    </source>
</reference>
<organism evidence="1 2">
    <name type="scientific">Funneliformis geosporum</name>
    <dbReference type="NCBI Taxonomy" id="1117311"/>
    <lineage>
        <taxon>Eukaryota</taxon>
        <taxon>Fungi</taxon>
        <taxon>Fungi incertae sedis</taxon>
        <taxon>Mucoromycota</taxon>
        <taxon>Glomeromycotina</taxon>
        <taxon>Glomeromycetes</taxon>
        <taxon>Glomerales</taxon>
        <taxon>Glomeraceae</taxon>
        <taxon>Funneliformis</taxon>
    </lineage>
</organism>
<evidence type="ECO:0000313" key="1">
    <source>
        <dbReference type="EMBL" id="CAI2169557.1"/>
    </source>
</evidence>
<dbReference type="EMBL" id="CAMKVN010000597">
    <property type="protein sequence ID" value="CAI2169557.1"/>
    <property type="molecule type" value="Genomic_DNA"/>
</dbReference>
<sequence>MGAVELKFSGSFERSSYLKDWQCSYCVTKSESALVGSVYG</sequence>
<dbReference type="Proteomes" id="UP001153678">
    <property type="component" value="Unassembled WGS sequence"/>
</dbReference>
<proteinExistence type="predicted"/>
<accession>A0A9W4SHE6</accession>
<evidence type="ECO:0000313" key="2">
    <source>
        <dbReference type="Proteomes" id="UP001153678"/>
    </source>
</evidence>
<feature type="non-terminal residue" evidence="1">
    <location>
        <position position="40"/>
    </location>
</feature>
<name>A0A9W4SHE6_9GLOM</name>
<protein>
    <submittedName>
        <fullName evidence="1">17498_t:CDS:1</fullName>
    </submittedName>
</protein>
<comment type="caution">
    <text evidence="1">The sequence shown here is derived from an EMBL/GenBank/DDBJ whole genome shotgun (WGS) entry which is preliminary data.</text>
</comment>
<dbReference type="AlphaFoldDB" id="A0A9W4SHE6"/>